<organism evidence="2 3">
    <name type="scientific">Araneus ventricosus</name>
    <name type="common">Orbweaver spider</name>
    <name type="synonym">Epeira ventricosa</name>
    <dbReference type="NCBI Taxonomy" id="182803"/>
    <lineage>
        <taxon>Eukaryota</taxon>
        <taxon>Metazoa</taxon>
        <taxon>Ecdysozoa</taxon>
        <taxon>Arthropoda</taxon>
        <taxon>Chelicerata</taxon>
        <taxon>Arachnida</taxon>
        <taxon>Araneae</taxon>
        <taxon>Araneomorphae</taxon>
        <taxon>Entelegynae</taxon>
        <taxon>Araneoidea</taxon>
        <taxon>Araneidae</taxon>
        <taxon>Araneus</taxon>
    </lineage>
</organism>
<dbReference type="GO" id="GO:0004523">
    <property type="term" value="F:RNA-DNA hybrid ribonuclease activity"/>
    <property type="evidence" value="ECO:0007669"/>
    <property type="project" value="InterPro"/>
</dbReference>
<name>A0A4Y2HB39_ARAVE</name>
<accession>A0A4Y2HB39</accession>
<comment type="caution">
    <text evidence="2">The sequence shown here is derived from an EMBL/GenBank/DDBJ whole genome shotgun (WGS) entry which is preliminary data.</text>
</comment>
<dbReference type="GO" id="GO:0003676">
    <property type="term" value="F:nucleic acid binding"/>
    <property type="evidence" value="ECO:0007669"/>
    <property type="project" value="InterPro"/>
</dbReference>
<dbReference type="EMBL" id="BGPR01001820">
    <property type="protein sequence ID" value="GBM62499.1"/>
    <property type="molecule type" value="Genomic_DNA"/>
</dbReference>
<gene>
    <name evidence="2" type="ORF">AVEN_145984_1</name>
</gene>
<keyword evidence="3" id="KW-1185">Reference proteome</keyword>
<evidence type="ECO:0000313" key="2">
    <source>
        <dbReference type="EMBL" id="GBM62499.1"/>
    </source>
</evidence>
<proteinExistence type="predicted"/>
<dbReference type="AlphaFoldDB" id="A0A4Y2HB39"/>
<evidence type="ECO:0000259" key="1">
    <source>
        <dbReference type="PROSITE" id="PS50879"/>
    </source>
</evidence>
<dbReference type="OrthoDB" id="6514649at2759"/>
<dbReference type="InterPro" id="IPR036397">
    <property type="entry name" value="RNaseH_sf"/>
</dbReference>
<dbReference type="Gene3D" id="3.30.420.10">
    <property type="entry name" value="Ribonuclease H-like superfamily/Ribonuclease H"/>
    <property type="match status" value="1"/>
</dbReference>
<feature type="domain" description="RNase H type-1" evidence="1">
    <location>
        <begin position="1"/>
        <end position="105"/>
    </location>
</feature>
<dbReference type="InterPro" id="IPR012337">
    <property type="entry name" value="RNaseH-like_sf"/>
</dbReference>
<dbReference type="Proteomes" id="UP000499080">
    <property type="component" value="Unassembled WGS sequence"/>
</dbReference>
<dbReference type="InterPro" id="IPR002156">
    <property type="entry name" value="RNaseH_domain"/>
</dbReference>
<dbReference type="Pfam" id="PF13456">
    <property type="entry name" value="RVT_3"/>
    <property type="match status" value="1"/>
</dbReference>
<protein>
    <recommendedName>
        <fullName evidence="1">RNase H type-1 domain-containing protein</fullName>
    </recommendedName>
</protein>
<dbReference type="SUPFAM" id="SSF53098">
    <property type="entry name" value="Ribonuclease H-like"/>
    <property type="match status" value="1"/>
</dbReference>
<reference evidence="2 3" key="1">
    <citation type="journal article" date="2019" name="Sci. Rep.">
        <title>Orb-weaving spider Araneus ventricosus genome elucidates the spidroin gene catalogue.</title>
        <authorList>
            <person name="Kono N."/>
            <person name="Nakamura H."/>
            <person name="Ohtoshi R."/>
            <person name="Moran D.A.P."/>
            <person name="Shinohara A."/>
            <person name="Yoshida Y."/>
            <person name="Fujiwara M."/>
            <person name="Mori M."/>
            <person name="Tomita M."/>
            <person name="Arakawa K."/>
        </authorList>
    </citation>
    <scope>NUCLEOTIDE SEQUENCE [LARGE SCALE GENOMIC DNA]</scope>
</reference>
<dbReference type="PROSITE" id="PS50879">
    <property type="entry name" value="RNASE_H_1"/>
    <property type="match status" value="1"/>
</dbReference>
<evidence type="ECO:0000313" key="3">
    <source>
        <dbReference type="Proteomes" id="UP000499080"/>
    </source>
</evidence>
<dbReference type="CDD" id="cd09276">
    <property type="entry name" value="Rnase_HI_RT_non_LTR"/>
    <property type="match status" value="1"/>
</dbReference>
<sequence length="234" mass="26710">MTDVNITHRWSTRLSLRNTVFQAEILELLKAVEQAAALPTQQLTILIDNQASFHSAENPKNHNTITRQIFKLLHSHPHIIVSWIKVHVGYIGNEEADRMAKEAVETENFPETSLELPKSYIKTFLHQKMMAIWKMACDDGDTGRLFHNIIPKVSLQPINWTHNEVLFFTGHGPIPSFLQRFNLAKTSCGGNRHTDPLCHYPPHSLLPYGTIQPTTTASVVPQRSQQFNIKKEYP</sequence>